<protein>
    <submittedName>
        <fullName evidence="2">ABC transporter permease</fullName>
    </submittedName>
</protein>
<dbReference type="EMBL" id="CP011309">
    <property type="protein sequence ID" value="AKF28831.1"/>
    <property type="molecule type" value="Genomic_DNA"/>
</dbReference>
<feature type="transmembrane region" description="Helical" evidence="1">
    <location>
        <begin position="186"/>
        <end position="205"/>
    </location>
</feature>
<dbReference type="Proteomes" id="UP000034037">
    <property type="component" value="Chromosome"/>
</dbReference>
<dbReference type="RefSeq" id="WP_004567960.1">
    <property type="nucleotide sequence ID" value="NZ_CP011309.1"/>
</dbReference>
<feature type="transmembrane region" description="Helical" evidence="1">
    <location>
        <begin position="460"/>
        <end position="480"/>
    </location>
</feature>
<keyword evidence="1" id="KW-1133">Transmembrane helix</keyword>
<reference evidence="2 3" key="1">
    <citation type="submission" date="2015-04" db="EMBL/GenBank/DDBJ databases">
        <title>Complete Genome Sequence of Brevibacterium flavum ATCC 15168.</title>
        <authorList>
            <person name="Ahn J."/>
            <person name="Park G."/>
            <person name="Jeon W."/>
            <person name="Jang Y."/>
            <person name="Jang M."/>
            <person name="Lee H."/>
            <person name="Lee H."/>
        </authorList>
    </citation>
    <scope>NUCLEOTIDE SEQUENCE [LARGE SCALE GENOMIC DNA]</scope>
    <source>
        <strain evidence="2 3">ATCC 15168</strain>
    </source>
</reference>
<feature type="transmembrane region" description="Helical" evidence="1">
    <location>
        <begin position="151"/>
        <end position="174"/>
    </location>
</feature>
<keyword evidence="1" id="KW-0812">Transmembrane</keyword>
<evidence type="ECO:0000313" key="3">
    <source>
        <dbReference type="Proteomes" id="UP000034037"/>
    </source>
</evidence>
<sequence length="528" mass="57202">MIRLNLRLRRMLILWWLLGIWVFLIITPPSYVATYPDLASRGPVVSSVQNNVGTQAMYGHLPSPGTIGQLSAWETGAWLCVLSSVMMVLLFSSLHRKPESSGLVEYVYASGRSGSSRFGAAIATGTIVSVLNGAVCAFILLAFRYLSIDEITVAGSIAFGVTITLTMLATMAITSILQSLWGRGTNFNRLGLLSVGAAFLIRMFADTSSSSWATHLNWVSPQGWRTVIAPFTEDSWLKALVLAIVCAALIGVAFTLDSRRPFDESLLHLRGSKRYRERKIRSLYSLNMVLHRGNLITWSIVIGLVLLIFLPLIDSLLPSLQDDAATMQAVEAFLPAGELQITFIVYVFQIASILLSIAVVLPVIGFIGQEREGLIDAVRSTGVRRWSPLWGCVQACLSTLTSCTIFAILCALLGLYLQPSTVEDGTSLMVLSGLSIAVHALFFLGIAIAVAGLAPRVIHLAWLPIIAASVVTLLGPLFSLTEQQMEFSPLTHSWANSDEAVWPLLTFAIIGVALGGVGLLGAQRRNLL</sequence>
<feature type="transmembrane region" description="Helical" evidence="1">
    <location>
        <begin position="389"/>
        <end position="417"/>
    </location>
</feature>
<gene>
    <name evidence="2" type="ORF">YH66_15510</name>
</gene>
<feature type="transmembrane region" description="Helical" evidence="1">
    <location>
        <begin position="12"/>
        <end position="31"/>
    </location>
</feature>
<dbReference type="PATRIC" id="fig|92706.3.peg.3264"/>
<feature type="transmembrane region" description="Helical" evidence="1">
    <location>
        <begin position="295"/>
        <end position="313"/>
    </location>
</feature>
<feature type="transmembrane region" description="Helical" evidence="1">
    <location>
        <begin position="236"/>
        <end position="256"/>
    </location>
</feature>
<proteinExistence type="predicted"/>
<dbReference type="AlphaFoldDB" id="A0A0F6Z7D7"/>
<evidence type="ECO:0000313" key="2">
    <source>
        <dbReference type="EMBL" id="AKF28831.1"/>
    </source>
</evidence>
<feature type="transmembrane region" description="Helical" evidence="1">
    <location>
        <begin position="500"/>
        <end position="522"/>
    </location>
</feature>
<feature type="transmembrane region" description="Helical" evidence="1">
    <location>
        <begin position="429"/>
        <end position="453"/>
    </location>
</feature>
<keyword evidence="3" id="KW-1185">Reference proteome</keyword>
<dbReference type="HOGENOM" id="CLU_036785_2_0_11"/>
<evidence type="ECO:0000256" key="1">
    <source>
        <dbReference type="SAM" id="Phobius"/>
    </source>
</evidence>
<feature type="transmembrane region" description="Helical" evidence="1">
    <location>
        <begin position="343"/>
        <end position="368"/>
    </location>
</feature>
<keyword evidence="1" id="KW-0472">Membrane</keyword>
<name>A0A0F6Z7D7_9CORY</name>
<feature type="transmembrane region" description="Helical" evidence="1">
    <location>
        <begin position="118"/>
        <end position="145"/>
    </location>
</feature>
<accession>A0A0F6Z7D7</accession>
<feature type="transmembrane region" description="Helical" evidence="1">
    <location>
        <begin position="76"/>
        <end position="94"/>
    </location>
</feature>
<organism evidence="2 3">
    <name type="scientific">[Brevibacterium] flavum</name>
    <dbReference type="NCBI Taxonomy" id="92706"/>
    <lineage>
        <taxon>Bacteria</taxon>
        <taxon>Bacillati</taxon>
        <taxon>Actinomycetota</taxon>
        <taxon>Actinomycetes</taxon>
        <taxon>Mycobacteriales</taxon>
        <taxon>Corynebacteriaceae</taxon>
        <taxon>Corynebacterium</taxon>
    </lineage>
</organism>